<organism evidence="2">
    <name type="scientific">uncultured Gemmatimonadota bacterium</name>
    <dbReference type="NCBI Taxonomy" id="203437"/>
    <lineage>
        <taxon>Bacteria</taxon>
        <taxon>Pseudomonadati</taxon>
        <taxon>Gemmatimonadota</taxon>
        <taxon>environmental samples</taxon>
    </lineage>
</organism>
<sequence length="131" mass="15109">GHPAARRLGPPARLLQRHRRHRPHGLHRRPDRLEPAHLPVRDGRLRRAGGPDAPQRRRRPRRSGRAPRARHPPHLVHHPPRRLPHRRPRPRRSLPRSLRPPLPRHGRRRRLRPPGARRPGGDRGDGGGAGV</sequence>
<feature type="compositionally biased region" description="Basic and acidic residues" evidence="1">
    <location>
        <begin position="31"/>
        <end position="45"/>
    </location>
</feature>
<feature type="non-terminal residue" evidence="2">
    <location>
        <position position="131"/>
    </location>
</feature>
<feature type="region of interest" description="Disordered" evidence="1">
    <location>
        <begin position="1"/>
        <end position="131"/>
    </location>
</feature>
<feature type="non-terminal residue" evidence="2">
    <location>
        <position position="1"/>
    </location>
</feature>
<reference evidence="2" key="1">
    <citation type="submission" date="2020-02" db="EMBL/GenBank/DDBJ databases">
        <authorList>
            <person name="Meier V. D."/>
        </authorList>
    </citation>
    <scope>NUCLEOTIDE SEQUENCE</scope>
    <source>
        <strain evidence="2">AVDCRST_MAG68</strain>
    </source>
</reference>
<dbReference type="EMBL" id="CADCTW010000167">
    <property type="protein sequence ID" value="CAA9349872.1"/>
    <property type="molecule type" value="Genomic_DNA"/>
</dbReference>
<protein>
    <submittedName>
        <fullName evidence="2">Uncharacterized protein</fullName>
    </submittedName>
</protein>
<evidence type="ECO:0000313" key="2">
    <source>
        <dbReference type="EMBL" id="CAA9349872.1"/>
    </source>
</evidence>
<feature type="compositionally biased region" description="Basic residues" evidence="1">
    <location>
        <begin position="56"/>
        <end position="94"/>
    </location>
</feature>
<accession>A0A6J4M4P4</accession>
<dbReference type="AlphaFoldDB" id="A0A6J4M4P4"/>
<evidence type="ECO:0000256" key="1">
    <source>
        <dbReference type="SAM" id="MobiDB-lite"/>
    </source>
</evidence>
<gene>
    <name evidence="2" type="ORF">AVDCRST_MAG68-3612</name>
</gene>
<name>A0A6J4M4P4_9BACT</name>
<feature type="compositionally biased region" description="Basic residues" evidence="1">
    <location>
        <begin position="102"/>
        <end position="112"/>
    </location>
</feature>
<proteinExistence type="predicted"/>
<feature type="compositionally biased region" description="Basic residues" evidence="1">
    <location>
        <begin position="15"/>
        <end position="30"/>
    </location>
</feature>